<reference evidence="12 13" key="1">
    <citation type="submission" date="2021-12" db="EMBL/GenBank/DDBJ databases">
        <title>Discovery of the Pendulisporaceae a myxobacterial family with distinct sporulation behavior and unique specialized metabolism.</title>
        <authorList>
            <person name="Garcia R."/>
            <person name="Popoff A."/>
            <person name="Bader C.D."/>
            <person name="Loehr J."/>
            <person name="Walesch S."/>
            <person name="Walt C."/>
            <person name="Boldt J."/>
            <person name="Bunk B."/>
            <person name="Haeckl F.J.F.P.J."/>
            <person name="Gunesch A.P."/>
            <person name="Birkelbach J."/>
            <person name="Nuebel U."/>
            <person name="Pietschmann T."/>
            <person name="Bach T."/>
            <person name="Mueller R."/>
        </authorList>
    </citation>
    <scope>NUCLEOTIDE SEQUENCE [LARGE SCALE GENOMIC DNA]</scope>
    <source>
        <strain evidence="12 13">MSr11954</strain>
    </source>
</reference>
<evidence type="ECO:0000256" key="1">
    <source>
        <dbReference type="ARBA" id="ARBA00004767"/>
    </source>
</evidence>
<evidence type="ECO:0000259" key="11">
    <source>
        <dbReference type="PROSITE" id="PS51471"/>
    </source>
</evidence>
<keyword evidence="13" id="KW-1185">Reference proteome</keyword>
<proteinExistence type="inferred from homology"/>
<gene>
    <name evidence="12" type="ORF">LZC94_07340</name>
</gene>
<evidence type="ECO:0000256" key="6">
    <source>
        <dbReference type="ARBA" id="ARBA00031011"/>
    </source>
</evidence>
<comment type="catalytic activity">
    <reaction evidence="9">
        <text>L-arginine + 2-oxoglutarate + O2 = guanidine + L-glutamate 5-semialdehyde + succinate + CO2</text>
        <dbReference type="Rhea" id="RHEA:31535"/>
        <dbReference type="ChEBI" id="CHEBI:15379"/>
        <dbReference type="ChEBI" id="CHEBI:16526"/>
        <dbReference type="ChEBI" id="CHEBI:16810"/>
        <dbReference type="ChEBI" id="CHEBI:30031"/>
        <dbReference type="ChEBI" id="CHEBI:30087"/>
        <dbReference type="ChEBI" id="CHEBI:32682"/>
        <dbReference type="ChEBI" id="CHEBI:58066"/>
        <dbReference type="EC" id="1.14.20.7"/>
    </reaction>
</comment>
<dbReference type="PRINTS" id="PR00682">
    <property type="entry name" value="IPNSYNTHASE"/>
</dbReference>
<dbReference type="EC" id="1.14.20.7" evidence="2"/>
<feature type="domain" description="Fe2OG dioxygenase" evidence="11">
    <location>
        <begin position="177"/>
        <end position="277"/>
    </location>
</feature>
<evidence type="ECO:0000313" key="13">
    <source>
        <dbReference type="Proteomes" id="UP001370348"/>
    </source>
</evidence>
<evidence type="ECO:0000256" key="3">
    <source>
        <dbReference type="ARBA" id="ARBA00012531"/>
    </source>
</evidence>
<keyword evidence="10" id="KW-0560">Oxidoreductase</keyword>
<dbReference type="InterPro" id="IPR026992">
    <property type="entry name" value="DIOX_N"/>
</dbReference>
<keyword evidence="10" id="KW-0408">Iron</keyword>
<keyword evidence="5" id="KW-0266">Ethylene biosynthesis</keyword>
<evidence type="ECO:0000256" key="4">
    <source>
        <dbReference type="ARBA" id="ARBA00019045"/>
    </source>
</evidence>
<keyword evidence="10" id="KW-0479">Metal-binding</keyword>
<sequence length="303" mass="34052">MNDIPLIDISGAKVKGSREEQEVARQLDQACREIGFFTLHGHGIPRSVFEDAFTGLHTFFKRPLADKLPCRLGGGGTLAADPYTPYGYSGLLEENAFAHMGLLGKPSDYVEKFSAGRLILSDETPLPFTDDDPGRDLRRKLKVYYRACEQLAARVTELFTLSLGLPRDYFAVRIDRSNDSMRGHYYPGFSGELANDQGMGEHCDSTLISLLTHTAPGIEVKTRDGKWITPQFREVDHFIVNIGDLMAHWTKNAYVSTPHRVVLHPEPRYSIAFFKLTNEDEMVQFGNKQMDALLQRDRPGVSP</sequence>
<accession>A0ABZ2M3E0</accession>
<evidence type="ECO:0000256" key="9">
    <source>
        <dbReference type="ARBA" id="ARBA00049359"/>
    </source>
</evidence>
<protein>
    <recommendedName>
        <fullName evidence="4">2-oxoglutarate-dependent ethylene/succinate-forming enzyme</fullName>
        <ecNumber evidence="3">1.13.12.19</ecNumber>
        <ecNumber evidence="2">1.14.20.7</ecNumber>
    </recommendedName>
    <alternativeName>
        <fullName evidence="6">2-oxoglutarate dioxygenase (ethylene-forming)</fullName>
    </alternativeName>
    <alternativeName>
        <fullName evidence="7">2-oxoglutarate/L-arginine monooxygenase/decarboxylase (succinate-forming)</fullName>
    </alternativeName>
</protein>
<evidence type="ECO:0000256" key="5">
    <source>
        <dbReference type="ARBA" id="ARBA00022666"/>
    </source>
</evidence>
<dbReference type="Proteomes" id="UP001370348">
    <property type="component" value="Chromosome"/>
</dbReference>
<evidence type="ECO:0000256" key="7">
    <source>
        <dbReference type="ARBA" id="ARBA00031282"/>
    </source>
</evidence>
<dbReference type="PROSITE" id="PS51471">
    <property type="entry name" value="FE2OG_OXY"/>
    <property type="match status" value="1"/>
</dbReference>
<name>A0ABZ2M3E0_9BACT</name>
<comment type="similarity">
    <text evidence="10">Belongs to the iron/ascorbate-dependent oxidoreductase family.</text>
</comment>
<evidence type="ECO:0000256" key="10">
    <source>
        <dbReference type="RuleBase" id="RU003682"/>
    </source>
</evidence>
<comment type="pathway">
    <text evidence="1">Alkene biosynthesis; ethylene biosynthesis via 2-oxoglutarate.</text>
</comment>
<evidence type="ECO:0000256" key="2">
    <source>
        <dbReference type="ARBA" id="ARBA00012293"/>
    </source>
</evidence>
<dbReference type="InterPro" id="IPR050231">
    <property type="entry name" value="Iron_ascorbate_oxido_reductase"/>
</dbReference>
<dbReference type="InterPro" id="IPR027443">
    <property type="entry name" value="IPNS-like_sf"/>
</dbReference>
<dbReference type="EMBL" id="CP089984">
    <property type="protein sequence ID" value="WXB17080.1"/>
    <property type="molecule type" value="Genomic_DNA"/>
</dbReference>
<evidence type="ECO:0000313" key="12">
    <source>
        <dbReference type="EMBL" id="WXB17080.1"/>
    </source>
</evidence>
<dbReference type="SUPFAM" id="SSF51197">
    <property type="entry name" value="Clavaminate synthase-like"/>
    <property type="match status" value="1"/>
</dbReference>
<dbReference type="PANTHER" id="PTHR47990">
    <property type="entry name" value="2-OXOGLUTARATE (2OG) AND FE(II)-DEPENDENT OXYGENASE SUPERFAMILY PROTEIN-RELATED"/>
    <property type="match status" value="1"/>
</dbReference>
<dbReference type="Pfam" id="PF03171">
    <property type="entry name" value="2OG-FeII_Oxy"/>
    <property type="match status" value="1"/>
</dbReference>
<dbReference type="Gene3D" id="2.60.120.330">
    <property type="entry name" value="B-lactam Antibiotic, Isopenicillin N Synthase, Chain"/>
    <property type="match status" value="1"/>
</dbReference>
<dbReference type="RefSeq" id="WP_394826710.1">
    <property type="nucleotide sequence ID" value="NZ_CP089984.1"/>
</dbReference>
<dbReference type="Pfam" id="PF14226">
    <property type="entry name" value="DIOX_N"/>
    <property type="match status" value="1"/>
</dbReference>
<dbReference type="InterPro" id="IPR005123">
    <property type="entry name" value="Oxoglu/Fe-dep_dioxygenase_dom"/>
</dbReference>
<comment type="catalytic activity">
    <reaction evidence="8">
        <text>2-oxoglutarate + O2 + 2 H(+) = ethene + 3 CO2 + H2O</text>
        <dbReference type="Rhea" id="RHEA:31523"/>
        <dbReference type="ChEBI" id="CHEBI:15377"/>
        <dbReference type="ChEBI" id="CHEBI:15378"/>
        <dbReference type="ChEBI" id="CHEBI:15379"/>
        <dbReference type="ChEBI" id="CHEBI:16526"/>
        <dbReference type="ChEBI" id="CHEBI:16810"/>
        <dbReference type="ChEBI" id="CHEBI:18153"/>
        <dbReference type="EC" id="1.13.12.19"/>
    </reaction>
</comment>
<dbReference type="InterPro" id="IPR044861">
    <property type="entry name" value="IPNS-like_FE2OG_OXY"/>
</dbReference>
<evidence type="ECO:0000256" key="8">
    <source>
        <dbReference type="ARBA" id="ARBA00047725"/>
    </source>
</evidence>
<dbReference type="EC" id="1.13.12.19" evidence="3"/>
<organism evidence="12 13">
    <name type="scientific">Pendulispora albinea</name>
    <dbReference type="NCBI Taxonomy" id="2741071"/>
    <lineage>
        <taxon>Bacteria</taxon>
        <taxon>Pseudomonadati</taxon>
        <taxon>Myxococcota</taxon>
        <taxon>Myxococcia</taxon>
        <taxon>Myxococcales</taxon>
        <taxon>Sorangiineae</taxon>
        <taxon>Pendulisporaceae</taxon>
        <taxon>Pendulispora</taxon>
    </lineage>
</organism>